<comment type="caution">
    <text evidence="1">The sequence shown here is derived from an EMBL/GenBank/DDBJ whole genome shotgun (WGS) entry which is preliminary data.</text>
</comment>
<dbReference type="EMBL" id="BIMW01000015">
    <property type="protein sequence ID" value="GCE92421.1"/>
    <property type="molecule type" value="Genomic_DNA"/>
</dbReference>
<evidence type="ECO:0000313" key="1">
    <source>
        <dbReference type="EMBL" id="GCE92421.1"/>
    </source>
</evidence>
<dbReference type="PANTHER" id="PTHR33598">
    <property type="entry name" value="OS02G0833400 PROTEIN"/>
    <property type="match status" value="1"/>
</dbReference>
<sequence length="107" mass="11879">MNNKSNGVPEFCGDRLSGSNGLWQYVKSMPPETIAQLSQADPDVAQLMEHNLLQILGGLPSDHFDVTITTSRENLGRLLASAMMNGYFLNKAKQRMEFEKSVANIYS</sequence>
<dbReference type="Pfam" id="PF05542">
    <property type="entry name" value="DUF760"/>
    <property type="match status" value="1"/>
</dbReference>
<gene>
    <name evidence="1" type="ORF">NIES46_04610</name>
</gene>
<evidence type="ECO:0000313" key="2">
    <source>
        <dbReference type="Proteomes" id="UP000326169"/>
    </source>
</evidence>
<organism evidence="1 2">
    <name type="scientific">Limnospira platensis NIES-46</name>
    <dbReference type="NCBI Taxonomy" id="1236695"/>
    <lineage>
        <taxon>Bacteria</taxon>
        <taxon>Bacillati</taxon>
        <taxon>Cyanobacteriota</taxon>
        <taxon>Cyanophyceae</taxon>
        <taxon>Oscillatoriophycideae</taxon>
        <taxon>Oscillatoriales</taxon>
        <taxon>Sirenicapillariaceae</taxon>
        <taxon>Limnospira</taxon>
    </lineage>
</organism>
<reference evidence="1 2" key="1">
    <citation type="journal article" date="2019" name="J Genomics">
        <title>The Draft Genome of a Hydrogen-producing Cyanobacterium, Arthrospira platensis NIES-46.</title>
        <authorList>
            <person name="Suzuki S."/>
            <person name="Yamaguchi H."/>
            <person name="Kawachi M."/>
        </authorList>
    </citation>
    <scope>NUCLEOTIDE SEQUENCE [LARGE SCALE GENOMIC DNA]</scope>
    <source>
        <strain evidence="1 2">NIES-46</strain>
    </source>
</reference>
<dbReference type="GeneID" id="301681428"/>
<proteinExistence type="predicted"/>
<dbReference type="PANTHER" id="PTHR33598:SF4">
    <property type="entry name" value="OS02G0833400 PROTEIN"/>
    <property type="match status" value="1"/>
</dbReference>
<evidence type="ECO:0008006" key="3">
    <source>
        <dbReference type="Google" id="ProtNLM"/>
    </source>
</evidence>
<protein>
    <recommendedName>
        <fullName evidence="3">DUF760 domain-containing protein</fullName>
    </recommendedName>
</protein>
<accession>A0A5M3T3G0</accession>
<dbReference type="Proteomes" id="UP000326169">
    <property type="component" value="Unassembled WGS sequence"/>
</dbReference>
<dbReference type="RefSeq" id="WP_006617537.1">
    <property type="nucleotide sequence ID" value="NZ_BIMW01000015.1"/>
</dbReference>
<name>A0A5M3T3G0_LIMPL</name>
<keyword evidence="2" id="KW-1185">Reference proteome</keyword>
<dbReference type="InterPro" id="IPR008479">
    <property type="entry name" value="DUF760"/>
</dbReference>